<feature type="transmembrane region" description="Helical" evidence="16">
    <location>
        <begin position="351"/>
        <end position="375"/>
    </location>
</feature>
<evidence type="ECO:0000313" key="20">
    <source>
        <dbReference type="EMBL" id="KAK7362111.1"/>
    </source>
</evidence>
<dbReference type="SFLD" id="SFLDF00027">
    <property type="entry name" value="p-type_atpase"/>
    <property type="match status" value="1"/>
</dbReference>
<dbReference type="SUPFAM" id="SSF81660">
    <property type="entry name" value="Metal cation-transporting ATPase, ATP-binding domain N"/>
    <property type="match status" value="1"/>
</dbReference>
<gene>
    <name evidence="20" type="ORF">VNO77_04212</name>
</gene>
<organism evidence="20 21">
    <name type="scientific">Canavalia gladiata</name>
    <name type="common">Sword bean</name>
    <name type="synonym">Dolichos gladiatus</name>
    <dbReference type="NCBI Taxonomy" id="3824"/>
    <lineage>
        <taxon>Eukaryota</taxon>
        <taxon>Viridiplantae</taxon>
        <taxon>Streptophyta</taxon>
        <taxon>Embryophyta</taxon>
        <taxon>Tracheophyta</taxon>
        <taxon>Spermatophyta</taxon>
        <taxon>Magnoliopsida</taxon>
        <taxon>eudicotyledons</taxon>
        <taxon>Gunneridae</taxon>
        <taxon>Pentapetalae</taxon>
        <taxon>rosids</taxon>
        <taxon>fabids</taxon>
        <taxon>Fabales</taxon>
        <taxon>Fabaceae</taxon>
        <taxon>Papilionoideae</taxon>
        <taxon>50 kb inversion clade</taxon>
        <taxon>NPAAA clade</taxon>
        <taxon>indigoferoid/millettioid clade</taxon>
        <taxon>Phaseoleae</taxon>
        <taxon>Canavalia</taxon>
    </lineage>
</organism>
<feature type="binding site" evidence="14">
    <location>
        <position position="835"/>
    </location>
    <ligand>
        <name>ATP</name>
        <dbReference type="ChEBI" id="CHEBI:30616"/>
    </ligand>
</feature>
<evidence type="ECO:0000256" key="7">
    <source>
        <dbReference type="ARBA" id="ARBA00022840"/>
    </source>
</evidence>
<feature type="binding site" evidence="14">
    <location>
        <position position="719"/>
    </location>
    <ligand>
        <name>ATP</name>
        <dbReference type="ChEBI" id="CHEBI:30616"/>
    </ligand>
</feature>
<dbReference type="InterPro" id="IPR023299">
    <property type="entry name" value="ATPase_P-typ_cyto_dom_N"/>
</dbReference>
<feature type="transmembrane region" description="Helical" evidence="16">
    <location>
        <begin position="1093"/>
        <end position="1122"/>
    </location>
</feature>
<dbReference type="GO" id="GO:0005783">
    <property type="term" value="C:endoplasmic reticulum"/>
    <property type="evidence" value="ECO:0007669"/>
    <property type="project" value="UniProtKB-ARBA"/>
</dbReference>
<dbReference type="InterPro" id="IPR044492">
    <property type="entry name" value="P_typ_ATPase_HD_dom"/>
</dbReference>
<keyword evidence="3" id="KW-0813">Transport</keyword>
<dbReference type="InterPro" id="IPR008250">
    <property type="entry name" value="ATPase_P-typ_transduc_dom_A_sf"/>
</dbReference>
<evidence type="ECO:0000256" key="1">
    <source>
        <dbReference type="ARBA" id="ARBA00004127"/>
    </source>
</evidence>
<keyword evidence="6 14" id="KW-0547">Nucleotide-binding</keyword>
<dbReference type="FunFam" id="2.70.150.10:FF:000037">
    <property type="entry name" value="Phospholipid-transporting ATPase"/>
    <property type="match status" value="1"/>
</dbReference>
<dbReference type="InterPro" id="IPR023298">
    <property type="entry name" value="ATPase_P-typ_TM_dom_sf"/>
</dbReference>
<sequence length="1225" mass="139757">MKGWDGIQSSFSSRSSSTTTSHRVPSQSIRLGRVQPQAPTHRTIFCNDREANFPIRFKGNSISTTKYNFFTFVPKGLFEQFRRVANLYFLTISILSTTPISPVSPITNVLPLSLVLLVSLIKEAFEDWKRLQNDMAINNNTIEILQDQKWESIPWKKLQVGDIVKVKQDGFFPADLLFLASTNADGVCYIETANLDGETNLKIRKALEKTWDYLTPEKASEFKGEIQCEQPNNSLYTFTGNLIIQKQTLPLSPNQVLLRGCSLRNTEYIVGVVIFTGHETKVMMNTMNVPSKRSTLERKLDKLILTLFATLFMMCFIGAIGSAIFVNKKYFYLHLDSSEEGSAQFNPKNRFLVFLLTMFTLITLYSTIIPISLYVSIEMIKFIQSTQFINKDLCMYHNETNTPALARTSNLNEELGQVEYIFSDKTGTLTRNLMEFFKCSIGGEVYGNGVTEIERGLAERNGMKVEENRSPNAVQERGFNFDDARLMRGAWRNEPNPDACKEFFRCLAICHTVLPEGDESPEKVKYQAASPDEAALVIAAKNFGFFFYRRTPTMIYVRESHVEKMGKIQDVPYEILNVLEFNSTRKRQSVVCRYPDGRLVLYCKGADTVIYERLADGNNNIKKVTREHLEQFGSAGLRTLCLAYKELHPDVYESWNEKFIQAKSSLNDREKKLDEVAELIENDLILIGSTAIEDKLQEGVPACIETLQRAGIKIWVLTGDKIETAINIAYACNLINNEMKQFVISSETDAIREVEERGDQVEIARFIKEEVKNELKKCLEEAESYFHSLSGPKLSLVIDGKCLMYALDPSLRVMLLNLSLNCHAVVCCRVSPLQKAQVTSMVKKGARKITLSIGDGANDVSMIQAAHVGVGISGLEGMQAVMASDFAIAQFRYLTDLLLVHGRWSYLRICKVVIYFFYKNLTFTLTQFWFTFQTGFSGQRFYDDWFQSLYNVIFTALPVIIVGLFDKDVSSSLSKKYPELYMEGIRNVFFKWKVVAIWAFFAVYQSLIFYYFVSTSNLSGKNSAGKIFGLWDVSTMAFTCVVITVNLRLLMICNSITRWHYISVGGSILAWFIFIFIYSGISTPYDRQENIYFVIYVLMSTFYFYLMLLLVPVAALFCDFVYQGVQRWFFPYDYQIIQEMHRHEIDNTGRAQLLEIGNQLTPAEARSYAISQLPRELSKHTGFAFDSPGYESFFAAQLGVYAPPKAWDVARRASMKTRPKIGQRR</sequence>
<evidence type="ECO:0000256" key="3">
    <source>
        <dbReference type="ARBA" id="ARBA00022448"/>
    </source>
</evidence>
<keyword evidence="11 16" id="KW-0472">Membrane</keyword>
<evidence type="ECO:0000256" key="17">
    <source>
        <dbReference type="SAM" id="MobiDB-lite"/>
    </source>
</evidence>
<keyword evidence="21" id="KW-1185">Reference proteome</keyword>
<dbReference type="SUPFAM" id="SSF56784">
    <property type="entry name" value="HAD-like"/>
    <property type="match status" value="1"/>
</dbReference>
<dbReference type="SUPFAM" id="SSF81665">
    <property type="entry name" value="Calcium ATPase, transmembrane domain M"/>
    <property type="match status" value="1"/>
</dbReference>
<dbReference type="Pfam" id="PF13246">
    <property type="entry name" value="Cation_ATPase"/>
    <property type="match status" value="1"/>
</dbReference>
<dbReference type="GO" id="GO:0045332">
    <property type="term" value="P:phospholipid translocation"/>
    <property type="evidence" value="ECO:0007669"/>
    <property type="project" value="TreeGrafter"/>
</dbReference>
<dbReference type="GO" id="GO:0005802">
    <property type="term" value="C:trans-Golgi network"/>
    <property type="evidence" value="ECO:0007669"/>
    <property type="project" value="TreeGrafter"/>
</dbReference>
<dbReference type="EC" id="7.6.2.1" evidence="16"/>
<feature type="transmembrane region" description="Helical" evidence="16">
    <location>
        <begin position="1028"/>
        <end position="1047"/>
    </location>
</feature>
<dbReference type="NCBIfam" id="TIGR01652">
    <property type="entry name" value="ATPase-Plipid"/>
    <property type="match status" value="1"/>
</dbReference>
<dbReference type="CDD" id="cd02073">
    <property type="entry name" value="P-type_ATPase_APLT_Dnf-like"/>
    <property type="match status" value="1"/>
</dbReference>
<feature type="transmembrane region" description="Helical" evidence="16">
    <location>
        <begin position="912"/>
        <end position="930"/>
    </location>
</feature>
<feature type="binding site" evidence="15">
    <location>
        <position position="424"/>
    </location>
    <ligand>
        <name>Mg(2+)</name>
        <dbReference type="ChEBI" id="CHEBI:18420"/>
    </ligand>
</feature>
<dbReference type="InterPro" id="IPR018303">
    <property type="entry name" value="ATPase_P-typ_P_site"/>
</dbReference>
<dbReference type="GO" id="GO:0005886">
    <property type="term" value="C:plasma membrane"/>
    <property type="evidence" value="ECO:0007669"/>
    <property type="project" value="TreeGrafter"/>
</dbReference>
<comment type="caution">
    <text evidence="20">The sequence shown here is derived from an EMBL/GenBank/DDBJ whole genome shotgun (WGS) entry which is preliminary data.</text>
</comment>
<accession>A0AAN9MY67</accession>
<evidence type="ECO:0000256" key="10">
    <source>
        <dbReference type="ARBA" id="ARBA00022989"/>
    </source>
</evidence>
<evidence type="ECO:0000256" key="4">
    <source>
        <dbReference type="ARBA" id="ARBA00022692"/>
    </source>
</evidence>
<dbReference type="GO" id="GO:0000287">
    <property type="term" value="F:magnesium ion binding"/>
    <property type="evidence" value="ECO:0007669"/>
    <property type="project" value="UniProtKB-UniRule"/>
</dbReference>
<evidence type="ECO:0000256" key="13">
    <source>
        <dbReference type="PIRSR" id="PIRSR606539-1"/>
    </source>
</evidence>
<dbReference type="Gene3D" id="3.40.1110.10">
    <property type="entry name" value="Calcium-transporting ATPase, cytoplasmic domain N"/>
    <property type="match status" value="1"/>
</dbReference>
<evidence type="ECO:0000259" key="19">
    <source>
        <dbReference type="Pfam" id="PF16212"/>
    </source>
</evidence>
<evidence type="ECO:0000256" key="11">
    <source>
        <dbReference type="ARBA" id="ARBA00023136"/>
    </source>
</evidence>
<evidence type="ECO:0000256" key="15">
    <source>
        <dbReference type="PIRSR" id="PIRSR606539-3"/>
    </source>
</evidence>
<feature type="transmembrane region" description="Helical" evidence="16">
    <location>
        <begin position="990"/>
        <end position="1013"/>
    </location>
</feature>
<dbReference type="InterPro" id="IPR036412">
    <property type="entry name" value="HAD-like_sf"/>
</dbReference>
<feature type="transmembrane region" description="Helical" evidence="16">
    <location>
        <begin position="303"/>
        <end position="326"/>
    </location>
</feature>
<feature type="binding site" evidence="15">
    <location>
        <position position="855"/>
    </location>
    <ligand>
        <name>Mg(2+)</name>
        <dbReference type="ChEBI" id="CHEBI:18420"/>
    </ligand>
</feature>
<dbReference type="GO" id="GO:0000139">
    <property type="term" value="C:Golgi membrane"/>
    <property type="evidence" value="ECO:0007669"/>
    <property type="project" value="GOC"/>
</dbReference>
<dbReference type="SFLD" id="SFLDG00002">
    <property type="entry name" value="C1.7:_P-type_atpase_like"/>
    <property type="match status" value="1"/>
</dbReference>
<proteinExistence type="inferred from homology"/>
<dbReference type="InterPro" id="IPR023214">
    <property type="entry name" value="HAD_sf"/>
</dbReference>
<dbReference type="GO" id="GO:0140327">
    <property type="term" value="F:flippase activity"/>
    <property type="evidence" value="ECO:0007669"/>
    <property type="project" value="UniProtKB-ARBA"/>
</dbReference>
<keyword evidence="10 16" id="KW-1133">Transmembrane helix</keyword>
<dbReference type="EMBL" id="JAYMYQ010000001">
    <property type="protein sequence ID" value="KAK7362111.1"/>
    <property type="molecule type" value="Genomic_DNA"/>
</dbReference>
<feature type="transmembrane region" description="Helical" evidence="16">
    <location>
        <begin position="950"/>
        <end position="969"/>
    </location>
</feature>
<dbReference type="Proteomes" id="UP001367508">
    <property type="component" value="Unassembled WGS sequence"/>
</dbReference>
<dbReference type="PROSITE" id="PS00154">
    <property type="entry name" value="ATPASE_E1_E2"/>
    <property type="match status" value="1"/>
</dbReference>
<keyword evidence="5 15" id="KW-0479">Metal-binding</keyword>
<evidence type="ECO:0000313" key="21">
    <source>
        <dbReference type="Proteomes" id="UP001367508"/>
    </source>
</evidence>
<dbReference type="Pfam" id="PF16209">
    <property type="entry name" value="PhoLip_ATPase_N"/>
    <property type="match status" value="1"/>
</dbReference>
<feature type="binding site" evidence="14">
    <location>
        <position position="581"/>
    </location>
    <ligand>
        <name>ATP</name>
        <dbReference type="ChEBI" id="CHEBI:30616"/>
    </ligand>
</feature>
<dbReference type="InterPro" id="IPR032631">
    <property type="entry name" value="P-type_ATPase_N"/>
</dbReference>
<feature type="binding site" evidence="14">
    <location>
        <position position="829"/>
    </location>
    <ligand>
        <name>ATP</name>
        <dbReference type="ChEBI" id="CHEBI:30616"/>
    </ligand>
</feature>
<feature type="active site" description="4-aspartylphosphate intermediate" evidence="13">
    <location>
        <position position="424"/>
    </location>
</feature>
<dbReference type="SUPFAM" id="SSF81653">
    <property type="entry name" value="Calcium ATPase, transduction domain A"/>
    <property type="match status" value="1"/>
</dbReference>
<feature type="domain" description="P-type ATPase N-terminal" evidence="18">
    <location>
        <begin position="44"/>
        <end position="108"/>
    </location>
</feature>
<evidence type="ECO:0000256" key="9">
    <source>
        <dbReference type="ARBA" id="ARBA00022967"/>
    </source>
</evidence>
<dbReference type="Gene3D" id="3.40.50.1000">
    <property type="entry name" value="HAD superfamily/HAD-like"/>
    <property type="match status" value="1"/>
</dbReference>
<feature type="binding site" evidence="15">
    <location>
        <position position="859"/>
    </location>
    <ligand>
        <name>Mg(2+)</name>
        <dbReference type="ChEBI" id="CHEBI:18420"/>
    </ligand>
</feature>
<dbReference type="PRINTS" id="PR00119">
    <property type="entry name" value="CATATPASE"/>
</dbReference>
<feature type="binding site" evidence="14">
    <location>
        <position position="604"/>
    </location>
    <ligand>
        <name>ATP</name>
        <dbReference type="ChEBI" id="CHEBI:30616"/>
    </ligand>
</feature>
<feature type="binding site" evidence="14">
    <location>
        <position position="720"/>
    </location>
    <ligand>
        <name>ATP</name>
        <dbReference type="ChEBI" id="CHEBI:30616"/>
    </ligand>
</feature>
<reference evidence="20 21" key="1">
    <citation type="submission" date="2024-01" db="EMBL/GenBank/DDBJ databases">
        <title>The genomes of 5 underutilized Papilionoideae crops provide insights into root nodulation and disease resistanc.</title>
        <authorList>
            <person name="Jiang F."/>
        </authorList>
    </citation>
    <scope>NUCLEOTIDE SEQUENCE [LARGE SCALE GENOMIC DNA]</scope>
    <source>
        <strain evidence="20">LVBAO_FW01</strain>
        <tissue evidence="20">Leaves</tissue>
    </source>
</reference>
<evidence type="ECO:0000259" key="18">
    <source>
        <dbReference type="Pfam" id="PF16209"/>
    </source>
</evidence>
<evidence type="ECO:0000256" key="16">
    <source>
        <dbReference type="RuleBase" id="RU362033"/>
    </source>
</evidence>
<dbReference type="Pfam" id="PF16212">
    <property type="entry name" value="PhoLip_ATPase_C"/>
    <property type="match status" value="1"/>
</dbReference>
<feature type="compositionally biased region" description="Low complexity" evidence="17">
    <location>
        <begin position="9"/>
        <end position="21"/>
    </location>
</feature>
<feature type="domain" description="P-type ATPase C-terminal" evidence="19">
    <location>
        <begin position="881"/>
        <end position="1131"/>
    </location>
</feature>
<dbReference type="FunFam" id="3.40.50.1000:FF:000023">
    <property type="entry name" value="Phospholipid-transporting ATPase"/>
    <property type="match status" value="1"/>
</dbReference>
<dbReference type="SFLD" id="SFLDS00003">
    <property type="entry name" value="Haloacid_Dehalogenase"/>
    <property type="match status" value="1"/>
</dbReference>
<feature type="binding site" evidence="14">
    <location>
        <position position="859"/>
    </location>
    <ligand>
        <name>ATP</name>
        <dbReference type="ChEBI" id="CHEBI:30616"/>
    </ligand>
</feature>
<feature type="binding site" evidence="14">
    <location>
        <position position="858"/>
    </location>
    <ligand>
        <name>ATP</name>
        <dbReference type="ChEBI" id="CHEBI:30616"/>
    </ligand>
</feature>
<comment type="similarity">
    <text evidence="2 16">Belongs to the cation transport ATPase (P-type) (TC 3.A.3) family. Type IV subfamily.</text>
</comment>
<dbReference type="GO" id="GO:0005524">
    <property type="term" value="F:ATP binding"/>
    <property type="evidence" value="ECO:0007669"/>
    <property type="project" value="UniProtKB-UniRule"/>
</dbReference>
<dbReference type="InterPro" id="IPR006539">
    <property type="entry name" value="P-type_ATPase_IV"/>
</dbReference>
<feature type="transmembrane region" description="Helical" evidence="16">
    <location>
        <begin position="1059"/>
        <end position="1081"/>
    </location>
</feature>
<evidence type="ECO:0000256" key="8">
    <source>
        <dbReference type="ARBA" id="ARBA00022842"/>
    </source>
</evidence>
<keyword evidence="4 16" id="KW-0812">Transmembrane</keyword>
<feature type="binding site" evidence="14">
    <location>
        <position position="533"/>
    </location>
    <ligand>
        <name>ATP</name>
        <dbReference type="ChEBI" id="CHEBI:30616"/>
    </ligand>
</feature>
<dbReference type="PANTHER" id="PTHR24092">
    <property type="entry name" value="PROBABLE PHOSPHOLIPID-TRANSPORTING ATPASE"/>
    <property type="match status" value="1"/>
</dbReference>
<dbReference type="FunFam" id="3.40.50.1000:FF:000001">
    <property type="entry name" value="Phospholipid-transporting ATPase IC"/>
    <property type="match status" value="1"/>
</dbReference>
<evidence type="ECO:0000256" key="12">
    <source>
        <dbReference type="ARBA" id="ARBA00034036"/>
    </source>
</evidence>
<evidence type="ECO:0000256" key="5">
    <source>
        <dbReference type="ARBA" id="ARBA00022723"/>
    </source>
</evidence>
<evidence type="ECO:0000256" key="6">
    <source>
        <dbReference type="ARBA" id="ARBA00022741"/>
    </source>
</evidence>
<keyword evidence="7 14" id="KW-0067">ATP-binding</keyword>
<name>A0AAN9MY67_CANGL</name>
<dbReference type="Gene3D" id="2.70.150.10">
    <property type="entry name" value="Calcium-transporting ATPase, cytoplasmic transduction domain A"/>
    <property type="match status" value="1"/>
</dbReference>
<evidence type="ECO:0000256" key="2">
    <source>
        <dbReference type="ARBA" id="ARBA00008109"/>
    </source>
</evidence>
<comment type="catalytic activity">
    <reaction evidence="12 16">
        <text>ATP + H2O + phospholipidSide 1 = ADP + phosphate + phospholipidSide 2.</text>
        <dbReference type="EC" id="7.6.2.1"/>
    </reaction>
</comment>
<feature type="binding site" evidence="14">
    <location>
        <position position="424"/>
    </location>
    <ligand>
        <name>ATP</name>
        <dbReference type="ChEBI" id="CHEBI:30616"/>
    </ligand>
</feature>
<dbReference type="InterPro" id="IPR001757">
    <property type="entry name" value="P_typ_ATPase"/>
</dbReference>
<evidence type="ECO:0000256" key="14">
    <source>
        <dbReference type="PIRSR" id="PIRSR606539-2"/>
    </source>
</evidence>
<feature type="binding site" evidence="14">
    <location>
        <position position="718"/>
    </location>
    <ligand>
        <name>ATP</name>
        <dbReference type="ChEBI" id="CHEBI:30616"/>
    </ligand>
</feature>
<comment type="cofactor">
    <cofactor evidence="15">
        <name>Mg(2+)</name>
        <dbReference type="ChEBI" id="CHEBI:18420"/>
    </cofactor>
</comment>
<feature type="binding site" evidence="14">
    <location>
        <position position="426"/>
    </location>
    <ligand>
        <name>ATP</name>
        <dbReference type="ChEBI" id="CHEBI:30616"/>
    </ligand>
</feature>
<dbReference type="PANTHER" id="PTHR24092:SF180">
    <property type="entry name" value="PHOSPHOLIPID-TRANSPORTING ATPASE DNF1-RELATED"/>
    <property type="match status" value="1"/>
</dbReference>
<dbReference type="GO" id="GO:0016887">
    <property type="term" value="F:ATP hydrolysis activity"/>
    <property type="evidence" value="ECO:0007669"/>
    <property type="project" value="InterPro"/>
</dbReference>
<dbReference type="NCBIfam" id="TIGR01494">
    <property type="entry name" value="ATPase_P-type"/>
    <property type="match status" value="1"/>
</dbReference>
<dbReference type="InterPro" id="IPR032630">
    <property type="entry name" value="P_typ_ATPase_c"/>
</dbReference>
<dbReference type="FunFam" id="3.40.1110.10:FF:000029">
    <property type="entry name" value="Phospholipid-transporting ATPase"/>
    <property type="match status" value="1"/>
</dbReference>
<feature type="binding site" evidence="14">
    <location>
        <position position="638"/>
    </location>
    <ligand>
        <name>ATP</name>
        <dbReference type="ChEBI" id="CHEBI:30616"/>
    </ligand>
</feature>
<feature type="region of interest" description="Disordered" evidence="17">
    <location>
        <begin position="1"/>
        <end position="36"/>
    </location>
</feature>
<keyword evidence="9 16" id="KW-1278">Translocase</keyword>
<feature type="binding site" evidence="15">
    <location>
        <position position="426"/>
    </location>
    <ligand>
        <name>Mg(2+)</name>
        <dbReference type="ChEBI" id="CHEBI:18420"/>
    </ligand>
</feature>
<dbReference type="GO" id="GO:0048194">
    <property type="term" value="P:Golgi vesicle budding"/>
    <property type="evidence" value="ECO:0007669"/>
    <property type="project" value="TreeGrafter"/>
</dbReference>
<feature type="binding site" evidence="14">
    <location>
        <position position="425"/>
    </location>
    <ligand>
        <name>ATP</name>
        <dbReference type="ChEBI" id="CHEBI:30616"/>
    </ligand>
</feature>
<protein>
    <recommendedName>
        <fullName evidence="16">Phospholipid-transporting ATPase</fullName>
        <ecNumber evidence="16">7.6.2.1</ecNumber>
    </recommendedName>
</protein>
<dbReference type="AlphaFoldDB" id="A0AAN9MY67"/>
<keyword evidence="8 15" id="KW-0460">Magnesium</keyword>
<comment type="subcellular location">
    <subcellularLocation>
        <location evidence="1">Endomembrane system</location>
        <topology evidence="1">Multi-pass membrane protein</topology>
    </subcellularLocation>
    <subcellularLocation>
        <location evidence="16">Membrane</location>
        <topology evidence="16">Multi-pass membrane protein</topology>
    </subcellularLocation>
</comment>